<keyword evidence="1" id="KW-0812">Transmembrane</keyword>
<reference evidence="2" key="1">
    <citation type="submission" date="2014-09" db="EMBL/GenBank/DDBJ databases">
        <authorList>
            <person name="Magalhaes I.L.F."/>
            <person name="Oliveira U."/>
            <person name="Santos F.R."/>
            <person name="Vidigal T.H.D.A."/>
            <person name="Brescovit A.D."/>
            <person name="Santos A.J."/>
        </authorList>
    </citation>
    <scope>NUCLEOTIDE SEQUENCE</scope>
    <source>
        <tissue evidence="2">Shoot tissue taken approximately 20 cm above the soil surface</tissue>
    </source>
</reference>
<evidence type="ECO:0000256" key="1">
    <source>
        <dbReference type="SAM" id="Phobius"/>
    </source>
</evidence>
<sequence length="48" mass="5617">MNVLCIIIVFILLLEVFAWVRMQSKLSLFLSWLLCFLGESVFVKVRVV</sequence>
<keyword evidence="1" id="KW-0472">Membrane</keyword>
<keyword evidence="1" id="KW-1133">Transmembrane helix</keyword>
<organism evidence="2">
    <name type="scientific">Arundo donax</name>
    <name type="common">Giant reed</name>
    <name type="synonym">Donax arundinaceus</name>
    <dbReference type="NCBI Taxonomy" id="35708"/>
    <lineage>
        <taxon>Eukaryota</taxon>
        <taxon>Viridiplantae</taxon>
        <taxon>Streptophyta</taxon>
        <taxon>Embryophyta</taxon>
        <taxon>Tracheophyta</taxon>
        <taxon>Spermatophyta</taxon>
        <taxon>Magnoliopsida</taxon>
        <taxon>Liliopsida</taxon>
        <taxon>Poales</taxon>
        <taxon>Poaceae</taxon>
        <taxon>PACMAD clade</taxon>
        <taxon>Arundinoideae</taxon>
        <taxon>Arundineae</taxon>
        <taxon>Arundo</taxon>
    </lineage>
</organism>
<evidence type="ECO:0000313" key="2">
    <source>
        <dbReference type="EMBL" id="JAD66088.1"/>
    </source>
</evidence>
<reference evidence="2" key="2">
    <citation type="journal article" date="2015" name="Data Brief">
        <title>Shoot transcriptome of the giant reed, Arundo donax.</title>
        <authorList>
            <person name="Barrero R.A."/>
            <person name="Guerrero F.D."/>
            <person name="Moolhuijzen P."/>
            <person name="Goolsby J.A."/>
            <person name="Tidwell J."/>
            <person name="Bellgard S.E."/>
            <person name="Bellgard M.I."/>
        </authorList>
    </citation>
    <scope>NUCLEOTIDE SEQUENCE</scope>
    <source>
        <tissue evidence="2">Shoot tissue taken approximately 20 cm above the soil surface</tissue>
    </source>
</reference>
<accession>A0A0A9BV84</accession>
<proteinExistence type="predicted"/>
<name>A0A0A9BV84_ARUDO</name>
<dbReference type="AlphaFoldDB" id="A0A0A9BV84"/>
<feature type="transmembrane region" description="Helical" evidence="1">
    <location>
        <begin position="28"/>
        <end position="47"/>
    </location>
</feature>
<dbReference type="EMBL" id="GBRH01231807">
    <property type="protein sequence ID" value="JAD66088.1"/>
    <property type="molecule type" value="Transcribed_RNA"/>
</dbReference>
<protein>
    <submittedName>
        <fullName evidence="2">Uncharacterized protein</fullName>
    </submittedName>
</protein>